<protein>
    <recommendedName>
        <fullName evidence="6 7">Ribonuclease P protein component</fullName>
        <shortName evidence="6">RNase P protein</shortName>
        <shortName evidence="6">RNaseP protein</shortName>
        <ecNumber evidence="6 7">3.1.26.5</ecNumber>
    </recommendedName>
    <alternativeName>
        <fullName evidence="6">Protein C5</fullName>
    </alternativeName>
</protein>
<evidence type="ECO:0000256" key="2">
    <source>
        <dbReference type="ARBA" id="ARBA00022722"/>
    </source>
</evidence>
<dbReference type="Pfam" id="PF00825">
    <property type="entry name" value="Ribonuclease_P"/>
    <property type="match status" value="1"/>
</dbReference>
<keyword evidence="1 6" id="KW-0819">tRNA processing</keyword>
<dbReference type="Proteomes" id="UP001158045">
    <property type="component" value="Unassembled WGS sequence"/>
</dbReference>
<keyword evidence="4 6" id="KW-0378">Hydrolase</keyword>
<name>A0ABT6NFG8_9FIRM</name>
<keyword evidence="3 6" id="KW-0255">Endonuclease</keyword>
<keyword evidence="2 6" id="KW-0540">Nuclease</keyword>
<evidence type="ECO:0000313" key="9">
    <source>
        <dbReference type="Proteomes" id="UP001158045"/>
    </source>
</evidence>
<reference evidence="8 9" key="1">
    <citation type="submission" date="2023-04" db="EMBL/GenBank/DDBJ databases">
        <title>Fusibacter bizertensis strain WBS, isolated from littoral bottom sediments of the Arctic seas - biochemical and genomic analysis.</title>
        <authorList>
            <person name="Brioukhanov A.L."/>
        </authorList>
    </citation>
    <scope>NUCLEOTIDE SEQUENCE [LARGE SCALE GENOMIC DNA]</scope>
    <source>
        <strain evidence="8 9">WBS</strain>
    </source>
</reference>
<dbReference type="Gene3D" id="3.30.230.10">
    <property type="match status" value="1"/>
</dbReference>
<evidence type="ECO:0000256" key="4">
    <source>
        <dbReference type="ARBA" id="ARBA00022801"/>
    </source>
</evidence>
<evidence type="ECO:0000256" key="6">
    <source>
        <dbReference type="HAMAP-Rule" id="MF_00227"/>
    </source>
</evidence>
<evidence type="ECO:0000256" key="7">
    <source>
        <dbReference type="NCBIfam" id="TIGR00188"/>
    </source>
</evidence>
<sequence length="108" mass="12822">MTFESLKKPSEFSKVYKRGKSFADKNIVVYYMPNHLNITRIGFSISKKVGNSVVRNRTRRLIRESFRTTFEGFDGYDLIFVARVRSNQADYHEIKRSLKYIFKRINIS</sequence>
<organism evidence="8 9">
    <name type="scientific">Fusibacter bizertensis</name>
    <dbReference type="NCBI Taxonomy" id="1488331"/>
    <lineage>
        <taxon>Bacteria</taxon>
        <taxon>Bacillati</taxon>
        <taxon>Bacillota</taxon>
        <taxon>Clostridia</taxon>
        <taxon>Eubacteriales</taxon>
        <taxon>Eubacteriales Family XII. Incertae Sedis</taxon>
        <taxon>Fusibacter</taxon>
    </lineage>
</organism>
<evidence type="ECO:0000256" key="5">
    <source>
        <dbReference type="ARBA" id="ARBA00022884"/>
    </source>
</evidence>
<dbReference type="HAMAP" id="MF_00227">
    <property type="entry name" value="RNase_P"/>
    <property type="match status" value="1"/>
</dbReference>
<dbReference type="InterPro" id="IPR020568">
    <property type="entry name" value="Ribosomal_Su5_D2-typ_SF"/>
</dbReference>
<dbReference type="EMBL" id="JARYZI010000010">
    <property type="protein sequence ID" value="MDH8679175.1"/>
    <property type="molecule type" value="Genomic_DNA"/>
</dbReference>
<keyword evidence="5 6" id="KW-0694">RNA-binding</keyword>
<dbReference type="InterPro" id="IPR000100">
    <property type="entry name" value="RNase_P"/>
</dbReference>
<comment type="function">
    <text evidence="6">RNaseP catalyzes the removal of the 5'-leader sequence from pre-tRNA to produce the mature 5'-terminus. It can also cleave other RNA substrates such as 4.5S RNA. The protein component plays an auxiliary but essential role in vivo by binding to the 5'-leader sequence and broadening the substrate specificity of the ribozyme.</text>
</comment>
<dbReference type="NCBIfam" id="TIGR00188">
    <property type="entry name" value="rnpA"/>
    <property type="match status" value="1"/>
</dbReference>
<dbReference type="PANTHER" id="PTHR33992">
    <property type="entry name" value="RIBONUCLEASE P PROTEIN COMPONENT"/>
    <property type="match status" value="1"/>
</dbReference>
<dbReference type="RefSeq" id="WP_281095072.1">
    <property type="nucleotide sequence ID" value="NZ_JARYZI010000010.1"/>
</dbReference>
<comment type="caution">
    <text evidence="8">The sequence shown here is derived from an EMBL/GenBank/DDBJ whole genome shotgun (WGS) entry which is preliminary data.</text>
</comment>
<dbReference type="PANTHER" id="PTHR33992:SF1">
    <property type="entry name" value="RIBONUCLEASE P PROTEIN COMPONENT"/>
    <property type="match status" value="1"/>
</dbReference>
<comment type="catalytic activity">
    <reaction evidence="6">
        <text>Endonucleolytic cleavage of RNA, removing 5'-extranucleotides from tRNA precursor.</text>
        <dbReference type="EC" id="3.1.26.5"/>
    </reaction>
</comment>
<dbReference type="SUPFAM" id="SSF54211">
    <property type="entry name" value="Ribosomal protein S5 domain 2-like"/>
    <property type="match status" value="1"/>
</dbReference>
<keyword evidence="9" id="KW-1185">Reference proteome</keyword>
<comment type="subunit">
    <text evidence="6">Consists of a catalytic RNA component (M1 or rnpB) and a protein subunit.</text>
</comment>
<evidence type="ECO:0000256" key="3">
    <source>
        <dbReference type="ARBA" id="ARBA00022759"/>
    </source>
</evidence>
<dbReference type="InterPro" id="IPR014721">
    <property type="entry name" value="Ribsml_uS5_D2-typ_fold_subgr"/>
</dbReference>
<evidence type="ECO:0000256" key="1">
    <source>
        <dbReference type="ARBA" id="ARBA00022694"/>
    </source>
</evidence>
<proteinExistence type="inferred from homology"/>
<dbReference type="EC" id="3.1.26.5" evidence="6 7"/>
<dbReference type="GO" id="GO:0004526">
    <property type="term" value="F:ribonuclease P activity"/>
    <property type="evidence" value="ECO:0007669"/>
    <property type="project" value="UniProtKB-EC"/>
</dbReference>
<accession>A0ABT6NFG8</accession>
<comment type="similarity">
    <text evidence="6">Belongs to the RnpA family.</text>
</comment>
<gene>
    <name evidence="6 8" type="primary">rnpA</name>
    <name evidence="8" type="ORF">QE109_13530</name>
</gene>
<evidence type="ECO:0000313" key="8">
    <source>
        <dbReference type="EMBL" id="MDH8679175.1"/>
    </source>
</evidence>